<dbReference type="AlphaFoldDB" id="A0A7G9L4N6"/>
<dbReference type="EMBL" id="CP060697">
    <property type="protein sequence ID" value="QNM83585.1"/>
    <property type="molecule type" value="Genomic_DNA"/>
</dbReference>
<dbReference type="RefSeq" id="WP_187480540.1">
    <property type="nucleotide sequence ID" value="NZ_CP060697.1"/>
</dbReference>
<name>A0A7G9L4N6_9SPHN</name>
<dbReference type="Proteomes" id="UP000515861">
    <property type="component" value="Chromosome"/>
</dbReference>
<evidence type="ECO:0000313" key="1">
    <source>
        <dbReference type="EMBL" id="QNM83585.1"/>
    </source>
</evidence>
<reference evidence="1 2" key="1">
    <citation type="submission" date="2020-08" db="EMBL/GenBank/DDBJ databases">
        <title>Sphingomonas sp. sand1-3 16S ribosomal RNA gene Genome sequencing and assembly.</title>
        <authorList>
            <person name="Kang M."/>
        </authorList>
    </citation>
    <scope>NUCLEOTIDE SEQUENCE [LARGE SCALE GENOMIC DNA]</scope>
    <source>
        <strain evidence="2">sand1-3</strain>
    </source>
</reference>
<evidence type="ECO:0000313" key="2">
    <source>
        <dbReference type="Proteomes" id="UP000515861"/>
    </source>
</evidence>
<dbReference type="KEGG" id="ssau:H8M03_04455"/>
<protein>
    <submittedName>
        <fullName evidence="1">Uncharacterized protein</fullName>
    </submittedName>
</protein>
<sequence>MLKDQQTQELCTLRLRLEHDLQSVDDERFQIAIYAIDALQNSLEAIAGPILNYSYPREAIGAKIPSPSAIYPWELETLANEALAQPYRRFGFFPNPSLNCSNYASVANLVNILREVENLEYVESGIPVLKEMYRIAGRQFEWQTGFFNKTALYRSGYIFGGSECSRALIDKTGFEFNDLSYCGFCISRP</sequence>
<proteinExistence type="predicted"/>
<accession>A0A7G9L4N6</accession>
<keyword evidence="2" id="KW-1185">Reference proteome</keyword>
<gene>
    <name evidence="1" type="ORF">H8M03_04455</name>
</gene>
<organism evidence="1 2">
    <name type="scientific">Sphingomonas sabuli</name>
    <dbReference type="NCBI Taxonomy" id="2764186"/>
    <lineage>
        <taxon>Bacteria</taxon>
        <taxon>Pseudomonadati</taxon>
        <taxon>Pseudomonadota</taxon>
        <taxon>Alphaproteobacteria</taxon>
        <taxon>Sphingomonadales</taxon>
        <taxon>Sphingomonadaceae</taxon>
        <taxon>Sphingomonas</taxon>
    </lineage>
</organism>